<comment type="caution">
    <text evidence="3">The sequence shown here is derived from an EMBL/GenBank/DDBJ whole genome shotgun (WGS) entry which is preliminary data.</text>
</comment>
<evidence type="ECO:0000256" key="2">
    <source>
        <dbReference type="SAM" id="SignalP"/>
    </source>
</evidence>
<proteinExistence type="predicted"/>
<dbReference type="PROSITE" id="PS51257">
    <property type="entry name" value="PROKAR_LIPOPROTEIN"/>
    <property type="match status" value="1"/>
</dbReference>
<feature type="chain" id="PRO_5038524924" evidence="2">
    <location>
        <begin position="20"/>
        <end position="514"/>
    </location>
</feature>
<dbReference type="PANTHER" id="PTHR43649:SF33">
    <property type="entry name" value="POLYGALACTURONAN_RHAMNOGALACTURONAN-BINDING PROTEIN YTCQ"/>
    <property type="match status" value="1"/>
</dbReference>
<dbReference type="RefSeq" id="WP_188178572.1">
    <property type="nucleotide sequence ID" value="NZ_JACVVD010000028.1"/>
</dbReference>
<evidence type="ECO:0000313" key="3">
    <source>
        <dbReference type="EMBL" id="MBD0384815.1"/>
    </source>
</evidence>
<sequence length="514" mass="58112">MRKQIALLLTGVLAAGVIAGCSGNGQQAGDAGGKTDKAGAADGMKEKLTISFMPESWSGGKWREDHPTVKYLNEKFNIEMKIMWTDGPTYKDKLNVLAASGDLPDMYRITSDNFVKWQEEGIFLDLAPHLKNYPNLAKAFSDEHWKLLNPQGKIYGMPQWGVEIRDSYQIRADWIRNVGLQMPKDDTFNVDEFYQIMKAFAQNDPDKNGKKDTIGFATDQDLGANTAQLRAAFGLANGWKLENGKLIPQFVQSKEQKAFLGYLRKMYEEGVMDKDFISRKGVNTYELFQGGKAGIWTHHPLGLRQDNDKLKKIDPNAELIQLAPPIGPTGLRGNPTGLTGANKVVLNAKMDTKKRERLLKLLDWWTTDEGTDIMRNGIDGVHYTKESDGTYKQTPLGDTDLPRIMNNWFFWRTDPNYFIHKWTDQATAKFDATFNANNAKYPWKNESAGLEIFSETYNKQWKDLETKFKETQLKIVVGQEPVDSIDKAITAWKAGGGDKIIQEMNDAYAKYKSK</sequence>
<feature type="signal peptide" evidence="2">
    <location>
        <begin position="1"/>
        <end position="19"/>
    </location>
</feature>
<dbReference type="InterPro" id="IPR050490">
    <property type="entry name" value="Bact_solute-bd_prot1"/>
</dbReference>
<dbReference type="Gene3D" id="3.40.190.10">
    <property type="entry name" value="Periplasmic binding protein-like II"/>
    <property type="match status" value="2"/>
</dbReference>
<name>A0A926KZI4_9BACL</name>
<dbReference type="EMBL" id="JACVVD010000028">
    <property type="protein sequence ID" value="MBD0384815.1"/>
    <property type="molecule type" value="Genomic_DNA"/>
</dbReference>
<reference evidence="3" key="1">
    <citation type="submission" date="2020-09" db="EMBL/GenBank/DDBJ databases">
        <title>Draft Genome Sequence of Paenibacillus sp. WST5.</title>
        <authorList>
            <person name="Bao Z."/>
        </authorList>
    </citation>
    <scope>NUCLEOTIDE SEQUENCE</scope>
    <source>
        <strain evidence="3">WST5</strain>
    </source>
</reference>
<gene>
    <name evidence="3" type="ORF">ICC18_32850</name>
</gene>
<dbReference type="SUPFAM" id="SSF53850">
    <property type="entry name" value="Periplasmic binding protein-like II"/>
    <property type="match status" value="1"/>
</dbReference>
<accession>A0A926KZI4</accession>
<evidence type="ECO:0000313" key="4">
    <source>
        <dbReference type="Proteomes" id="UP000650466"/>
    </source>
</evidence>
<dbReference type="Proteomes" id="UP000650466">
    <property type="component" value="Unassembled WGS sequence"/>
</dbReference>
<keyword evidence="1 2" id="KW-0732">Signal</keyword>
<organism evidence="3 4">
    <name type="scientific">Paenibacillus sedimenti</name>
    <dbReference type="NCBI Taxonomy" id="2770274"/>
    <lineage>
        <taxon>Bacteria</taxon>
        <taxon>Bacillati</taxon>
        <taxon>Bacillota</taxon>
        <taxon>Bacilli</taxon>
        <taxon>Bacillales</taxon>
        <taxon>Paenibacillaceae</taxon>
        <taxon>Paenibacillus</taxon>
    </lineage>
</organism>
<dbReference type="AlphaFoldDB" id="A0A926KZI4"/>
<protein>
    <submittedName>
        <fullName evidence="3">ABC transporter substrate-binding protein</fullName>
    </submittedName>
</protein>
<keyword evidence="4" id="KW-1185">Reference proteome</keyword>
<evidence type="ECO:0000256" key="1">
    <source>
        <dbReference type="ARBA" id="ARBA00022729"/>
    </source>
</evidence>
<dbReference type="PANTHER" id="PTHR43649">
    <property type="entry name" value="ARABINOSE-BINDING PROTEIN-RELATED"/>
    <property type="match status" value="1"/>
</dbReference>